<name>A0A7R7W2W4_ASPKA</name>
<evidence type="ECO:0000313" key="2">
    <source>
        <dbReference type="Proteomes" id="UP000661280"/>
    </source>
</evidence>
<protein>
    <submittedName>
        <fullName evidence="1">Uncharacterized protein</fullName>
    </submittedName>
</protein>
<dbReference type="RefSeq" id="XP_041539121.1">
    <property type="nucleotide sequence ID" value="XM_041684993.1"/>
</dbReference>
<evidence type="ECO:0000313" key="1">
    <source>
        <dbReference type="EMBL" id="BCR95355.1"/>
    </source>
</evidence>
<dbReference type="OrthoDB" id="1896086at2759"/>
<sequence length="210" mass="22925">MTTKAYGTLATKILARYQGTGPGGGSTGYHVQRNADNLAYYALAKYVMTKNGNIYPHLPVVTYKLSGPPYPGTLAMFEEEDGNFYMNTTVDNLSAWETTPGDNYPGCSDNENPSAGSSILTIDRFTPDFAYPNDYISQKKKWIEDIRGSDAGENDGGSGGDQGQQITIASYINPLRDPTAWSWLLAYDTGKVNMLVANVLNGPDYMVNKD</sequence>
<keyword evidence="2" id="KW-1185">Reference proteome</keyword>
<organism evidence="1 2">
    <name type="scientific">Aspergillus kawachii</name>
    <name type="common">White koji mold</name>
    <name type="synonym">Aspergillus awamori var. kawachi</name>
    <dbReference type="NCBI Taxonomy" id="1069201"/>
    <lineage>
        <taxon>Eukaryota</taxon>
        <taxon>Fungi</taxon>
        <taxon>Dikarya</taxon>
        <taxon>Ascomycota</taxon>
        <taxon>Pezizomycotina</taxon>
        <taxon>Eurotiomycetes</taxon>
        <taxon>Eurotiomycetidae</taxon>
        <taxon>Eurotiales</taxon>
        <taxon>Aspergillaceae</taxon>
        <taxon>Aspergillus</taxon>
        <taxon>Aspergillus subgen. Circumdati</taxon>
    </lineage>
</organism>
<dbReference type="EMBL" id="AP024426">
    <property type="protein sequence ID" value="BCR95355.1"/>
    <property type="molecule type" value="Genomic_DNA"/>
</dbReference>
<accession>A0A7R7W2W4</accession>
<dbReference type="GeneID" id="64956680"/>
<reference evidence="1" key="1">
    <citation type="submission" date="2021-01" db="EMBL/GenBank/DDBJ databases">
        <authorList>
            <consortium name="Aspergillus luchuensis mut. kawachii IFO 4304 genome sequencing consortium"/>
            <person name="Kazuki M."/>
            <person name="Futagami T."/>
        </authorList>
    </citation>
    <scope>NUCLEOTIDE SEQUENCE</scope>
    <source>
        <strain evidence="1">IFO 4308</strain>
    </source>
</reference>
<reference evidence="1" key="2">
    <citation type="submission" date="2021-02" db="EMBL/GenBank/DDBJ databases">
        <title>Aspergillus luchuensis mut. kawachii IFO 4304 genome sequence.</title>
        <authorList>
            <person name="Mori K."/>
            <person name="Kadooka C."/>
            <person name="Goto M."/>
            <person name="Futagami T."/>
        </authorList>
    </citation>
    <scope>NUCLEOTIDE SEQUENCE</scope>
    <source>
        <strain evidence="1">IFO 4308</strain>
    </source>
</reference>
<gene>
    <name evidence="1" type="ORF">AKAW2_20295S</name>
</gene>
<dbReference type="Proteomes" id="UP000661280">
    <property type="component" value="Chromosome 2"/>
</dbReference>
<dbReference type="AlphaFoldDB" id="A0A7R7W2W4"/>
<proteinExistence type="predicted"/>
<dbReference type="KEGG" id="aluc:AKAW2_20295S"/>